<dbReference type="InterPro" id="IPR013126">
    <property type="entry name" value="Hsp_70_fam"/>
</dbReference>
<dbReference type="PANTHER" id="PTHR42749">
    <property type="entry name" value="CELL SHAPE-DETERMINING PROTEIN MREB"/>
    <property type="match status" value="1"/>
</dbReference>
<dbReference type="SUPFAM" id="SSF53067">
    <property type="entry name" value="Actin-like ATPase domain"/>
    <property type="match status" value="2"/>
</dbReference>
<dbReference type="PRINTS" id="PR01217">
    <property type="entry name" value="PRICHEXTENSN"/>
</dbReference>
<keyword evidence="3" id="KW-0143">Chaperone</keyword>
<evidence type="ECO:0000256" key="1">
    <source>
        <dbReference type="ARBA" id="ARBA00022741"/>
    </source>
</evidence>
<dbReference type="RefSeq" id="WP_123914117.1">
    <property type="nucleotide sequence ID" value="NZ_RKRA01000001.1"/>
</dbReference>
<dbReference type="PANTHER" id="PTHR42749:SF1">
    <property type="entry name" value="CELL SHAPE-DETERMINING PROTEIN MREB"/>
    <property type="match status" value="1"/>
</dbReference>
<feature type="region of interest" description="Disordered" evidence="4">
    <location>
        <begin position="447"/>
        <end position="489"/>
    </location>
</feature>
<evidence type="ECO:0000256" key="2">
    <source>
        <dbReference type="ARBA" id="ARBA00022840"/>
    </source>
</evidence>
<dbReference type="GO" id="GO:0140662">
    <property type="term" value="F:ATP-dependent protein folding chaperone"/>
    <property type="evidence" value="ECO:0007669"/>
    <property type="project" value="InterPro"/>
</dbReference>
<dbReference type="Gene3D" id="3.90.640.10">
    <property type="entry name" value="Actin, Chain A, domain 4"/>
    <property type="match status" value="1"/>
</dbReference>
<proteinExistence type="predicted"/>
<evidence type="ECO:0000313" key="6">
    <source>
        <dbReference type="Proteomes" id="UP000280726"/>
    </source>
</evidence>
<keyword evidence="6" id="KW-1185">Reference proteome</keyword>
<dbReference type="Pfam" id="PF00012">
    <property type="entry name" value="HSP70"/>
    <property type="match status" value="1"/>
</dbReference>
<organism evidence="5 6">
    <name type="scientific">Georgenia muralis</name>
    <dbReference type="NCBI Taxonomy" id="154117"/>
    <lineage>
        <taxon>Bacteria</taxon>
        <taxon>Bacillati</taxon>
        <taxon>Actinomycetota</taxon>
        <taxon>Actinomycetes</taxon>
        <taxon>Micrococcales</taxon>
        <taxon>Bogoriellaceae</taxon>
        <taxon>Georgenia</taxon>
    </lineage>
</organism>
<comment type="caution">
    <text evidence="5">The sequence shown here is derived from an EMBL/GenBank/DDBJ whole genome shotgun (WGS) entry which is preliminary data.</text>
</comment>
<dbReference type="GO" id="GO:0005524">
    <property type="term" value="F:ATP binding"/>
    <property type="evidence" value="ECO:0007669"/>
    <property type="project" value="UniProtKB-KW"/>
</dbReference>
<dbReference type="Gene3D" id="3.30.420.40">
    <property type="match status" value="2"/>
</dbReference>
<accession>A0A3N4Z2U5</accession>
<keyword evidence="2" id="KW-0067">ATP-binding</keyword>
<dbReference type="OrthoDB" id="9766019at2"/>
<gene>
    <name evidence="5" type="ORF">EDD32_0370</name>
</gene>
<keyword evidence="1" id="KW-0547">Nucleotide-binding</keyword>
<feature type="compositionally biased region" description="Low complexity" evidence="4">
    <location>
        <begin position="517"/>
        <end position="558"/>
    </location>
</feature>
<feature type="compositionally biased region" description="Low complexity" evidence="4">
    <location>
        <begin position="466"/>
        <end position="478"/>
    </location>
</feature>
<name>A0A3N4Z2U5_9MICO</name>
<feature type="compositionally biased region" description="Pro residues" evidence="4">
    <location>
        <begin position="634"/>
        <end position="656"/>
    </location>
</feature>
<dbReference type="EMBL" id="RKRA01000001">
    <property type="protein sequence ID" value="RPF25956.1"/>
    <property type="molecule type" value="Genomic_DNA"/>
</dbReference>
<dbReference type="Proteomes" id="UP000280726">
    <property type="component" value="Unassembled WGS sequence"/>
</dbReference>
<feature type="compositionally biased region" description="Pro residues" evidence="4">
    <location>
        <begin position="559"/>
        <end position="626"/>
    </location>
</feature>
<dbReference type="InterPro" id="IPR043129">
    <property type="entry name" value="ATPase_NBD"/>
</dbReference>
<sequence length="664" mass="65465">MSYGLGIDVGTTTVTAVLRRETDEPPEILELGRGSAAVPAAIGLREDGTTVVGEEALELRDTAPERVCVALVARVGDPVPVHLGDIAVRAEDLLAALVRRVVERVEQQEGAPPAAVVLCHPPTWGAYRTDLLREALAGVGLAAASLEPTSVATARALEVQRPLPDGATVAVLDVGSGTDAAVVRRTGPGSFEPVGRPGRDAATGTADLSEAVLSRVLAGVGTAVGALDHDDRTVRSGLARLRTDCERATRALSADPETDVVVPGPDGERHIRLVRSEFDVLVAEPVARTVRVLTDTLAAAGLAEVDEVVLAGGAASVPAVVQGVCEALDRAVVVVDAPGTAAARGAALGAAALSRPETAAPPAEQDEPVAATPAGLATVSSPAVAAMDVGALTRVMFLGRRGLRAMAVAAAVTTIVVVTAVAGQTPVEPGTPGGGTFFSFLPFPGKPATAAAGQTEAPGGDPGPAAPGATTPGVTAAGGRSGTVGEAGPATPRLLAAAGVEEHAGAPLAAPDPTPSAPATAGSTGGTTAPGAAPSSTTNPTTPTTPAPSTTTPGLTDPTPDPTTPAPDPTTPAPDPTDPAPDPTTPAPDPTTPAPDPTTPAPDPTEPAPDPTEPAPEPTTPAPDPTDPATDPTSPAPDPTTPATEPAPDPSDPPVEPTAAPTAG</sequence>
<evidence type="ECO:0000256" key="4">
    <source>
        <dbReference type="SAM" id="MobiDB-lite"/>
    </source>
</evidence>
<reference evidence="5 6" key="1">
    <citation type="submission" date="2018-11" db="EMBL/GenBank/DDBJ databases">
        <title>Sequencing the genomes of 1000 actinobacteria strains.</title>
        <authorList>
            <person name="Klenk H.-P."/>
        </authorList>
    </citation>
    <scope>NUCLEOTIDE SEQUENCE [LARGE SCALE GENOMIC DNA]</scope>
    <source>
        <strain evidence="5 6">DSM 14418</strain>
    </source>
</reference>
<feature type="region of interest" description="Disordered" evidence="4">
    <location>
        <begin position="506"/>
        <end position="664"/>
    </location>
</feature>
<evidence type="ECO:0000256" key="3">
    <source>
        <dbReference type="ARBA" id="ARBA00023186"/>
    </source>
</evidence>
<evidence type="ECO:0000313" key="5">
    <source>
        <dbReference type="EMBL" id="RPF25956.1"/>
    </source>
</evidence>
<dbReference type="AlphaFoldDB" id="A0A3N4Z2U5"/>
<protein>
    <submittedName>
        <fullName evidence="5">Hsp70 protein</fullName>
    </submittedName>
</protein>